<dbReference type="AlphaFoldDB" id="A0A1X2HAN5"/>
<dbReference type="PANTHER" id="PTHR47447:SF23">
    <property type="entry name" value="PENTACOTRIPEPTIDE-REPEAT REGION OF PRORP DOMAIN-CONTAINING PROTEIN"/>
    <property type="match status" value="1"/>
</dbReference>
<organism evidence="6 7">
    <name type="scientific">Syncephalastrum racemosum</name>
    <name type="common">Filamentous fungus</name>
    <dbReference type="NCBI Taxonomy" id="13706"/>
    <lineage>
        <taxon>Eukaryota</taxon>
        <taxon>Fungi</taxon>
        <taxon>Fungi incertae sedis</taxon>
        <taxon>Mucoromycota</taxon>
        <taxon>Mucoromycotina</taxon>
        <taxon>Mucoromycetes</taxon>
        <taxon>Mucorales</taxon>
        <taxon>Syncephalastraceae</taxon>
        <taxon>Syncephalastrum</taxon>
    </lineage>
</organism>
<feature type="repeat" description="PPR" evidence="5">
    <location>
        <begin position="723"/>
        <end position="757"/>
    </location>
</feature>
<comment type="similarity">
    <text evidence="1">Belongs to the CCM1 family.</text>
</comment>
<comment type="function">
    <text evidence="3">Regulates mitochondrial small subunit maturation by controlling 15S rRNA 5'-end processing. Localizes to the 5' precursor of the 15S rRNA in a position that is subsequently occupied by mS47 in the mature yeast mtSSU. Uses structure and sequence-specific RNA recognition, binding to a single-stranded region of the precursor and specifically recognizing bases -6 to -1. The exchange of Ccm1 for mS47 is coupled to the irreversible removal of precursor rRNA that is accompanied by conformational changes of the mitoribosomal proteins uS5m and mS26. These conformational changes signal completion of 5'-end rRNA processing through protection of the mature 5'-end of the 15S rRNA and stabilization of mS47. The removal of the 5' precursor together with the dissociation of Ccm1 may be catalyzed by the 5'-3' exoribonuclease Pet127. Involved in the specific removal of group I introns in mitochondrial encoded transcripts.</text>
</comment>
<dbReference type="Gene3D" id="1.25.40.10">
    <property type="entry name" value="Tetratricopeptide repeat domain"/>
    <property type="match status" value="3"/>
</dbReference>
<dbReference type="PANTHER" id="PTHR47447">
    <property type="entry name" value="OS03G0856100 PROTEIN"/>
    <property type="match status" value="1"/>
</dbReference>
<dbReference type="InParanoid" id="A0A1X2HAN5"/>
<evidence type="ECO:0000256" key="5">
    <source>
        <dbReference type="PROSITE-ProRule" id="PRU00708"/>
    </source>
</evidence>
<reference evidence="6 7" key="1">
    <citation type="submission" date="2016-07" db="EMBL/GenBank/DDBJ databases">
        <title>Pervasive Adenine N6-methylation of Active Genes in Fungi.</title>
        <authorList>
            <consortium name="DOE Joint Genome Institute"/>
            <person name="Mondo S.J."/>
            <person name="Dannebaum R.O."/>
            <person name="Kuo R.C."/>
            <person name="Labutti K."/>
            <person name="Haridas S."/>
            <person name="Kuo A."/>
            <person name="Salamov A."/>
            <person name="Ahrendt S.R."/>
            <person name="Lipzen A."/>
            <person name="Sullivan W."/>
            <person name="Andreopoulos W.B."/>
            <person name="Clum A."/>
            <person name="Lindquist E."/>
            <person name="Daum C."/>
            <person name="Ramamoorthy G.K."/>
            <person name="Gryganskyi A."/>
            <person name="Culley D."/>
            <person name="Magnuson J.K."/>
            <person name="James T.Y."/>
            <person name="O'Malley M.A."/>
            <person name="Stajich J.E."/>
            <person name="Spatafora J.W."/>
            <person name="Visel A."/>
            <person name="Grigoriev I.V."/>
        </authorList>
    </citation>
    <scope>NUCLEOTIDE SEQUENCE [LARGE SCALE GENOMIC DNA]</scope>
    <source>
        <strain evidence="6 7">NRRL 2496</strain>
    </source>
</reference>
<name>A0A1X2HAN5_SYNRA</name>
<dbReference type="InterPro" id="IPR011990">
    <property type="entry name" value="TPR-like_helical_dom_sf"/>
</dbReference>
<dbReference type="NCBIfam" id="TIGR00756">
    <property type="entry name" value="PPR"/>
    <property type="match status" value="1"/>
</dbReference>
<dbReference type="Proteomes" id="UP000242180">
    <property type="component" value="Unassembled WGS sequence"/>
</dbReference>
<comment type="subunit">
    <text evidence="4">Binds to mitochondrial small subunit 15S rRNA.</text>
</comment>
<dbReference type="Pfam" id="PF13812">
    <property type="entry name" value="PPR_3"/>
    <property type="match status" value="1"/>
</dbReference>
<keyword evidence="2" id="KW-0677">Repeat</keyword>
<evidence type="ECO:0008006" key="8">
    <source>
        <dbReference type="Google" id="ProtNLM"/>
    </source>
</evidence>
<dbReference type="EMBL" id="MCGN01000006">
    <property type="protein sequence ID" value="ORY95733.1"/>
    <property type="molecule type" value="Genomic_DNA"/>
</dbReference>
<sequence length="953" mass="107719">MSIQLSESWLRSLHYTRRIHHLTTSRVPARLACRRLLSIDPTITTRLHVTHTRLYPTSLRYHPHRHSYVTIALKLPSVEDSDRFNKVETARARFDACLNPPKSLGNLWKAYVKLHSIATQTDTGVFTSEDYEKLILAMETHALSKRRSVYWSRIATAFQDAYRLKLHTRPMALAAVRAFGRTDQLDQARAVFEAIPIDSEGYTRLFHAALDCNLLDEALNVLREGVKAGESAQTLGLAAWVDLCLVKKNLRRAIEVYSEFKVPLPAGTRQSVYTAYIEMMRHHGHWDYDHLSVTDSQTLEHFVSSYAQLSGKESLPAKDRQLFSAANLDVLLTQFSFAPTGKTCDMLLDVQASAQSYAGIKHVLARMQQHAVQPTIKTTCILLKVLGNSMAPTSARKLYRQLERTHQLDHDTYTQFVHTFAELRLPSMAQEVVLQMEKRGMVVNAAAQVAIAHALASRGRFAEADTWMSRAQVLETAGKASDTAALDAYAVVMEAKIGRGDFQACLSQSRVLRTGVAGHVAINNRRIVKATVASLCALGHWDQLKVFLASLPIQLTAVTVYRILNSLVHSKTPEGKAGVPGRRIVEALQRLEQALDVRVNAGGLSLLIRGLGSERGDFRSAYRLYQDVRNEVRTGQRPWRKMDSVHRAMIEVAIDSNALRTAEHVWNGMASERRSRKTDGNKKPTTSWYNLLLNAYADREPELNFEQVKRIYEKLLRGGVQPDQVTYNILIKAFARSGNTESAHHVLQQMITAGHPPDQWTFNTLLQGWIAEKEWDLVEMFIKDIEKQKYGVVPVDLTTFNLLLRAILRVPYDHDISRLQRQQRWMEANQRVQAGTYALTSDAIWNVLQTATGITRRRLEQHARRLTARAMVSAIDVEDWFDLVGAAEARHQPLKVVKQHPEKQHNPVGFIGVFGKHLQPDTTTFRLFKTAFLHAGDTSSAKLLEQHIERLSS</sequence>
<dbReference type="InterPro" id="IPR002885">
    <property type="entry name" value="PPR_rpt"/>
</dbReference>
<evidence type="ECO:0000313" key="6">
    <source>
        <dbReference type="EMBL" id="ORY95733.1"/>
    </source>
</evidence>
<dbReference type="OMA" id="AWVDMQY"/>
<proteinExistence type="inferred from homology"/>
<dbReference type="STRING" id="13706.A0A1X2HAN5"/>
<evidence type="ECO:0000256" key="1">
    <source>
        <dbReference type="ARBA" id="ARBA00006192"/>
    </source>
</evidence>
<keyword evidence="7" id="KW-1185">Reference proteome</keyword>
<evidence type="ECO:0000313" key="7">
    <source>
        <dbReference type="Proteomes" id="UP000242180"/>
    </source>
</evidence>
<accession>A0A1X2HAN5</accession>
<evidence type="ECO:0000256" key="4">
    <source>
        <dbReference type="ARBA" id="ARBA00044511"/>
    </source>
</evidence>
<dbReference type="PROSITE" id="PS51375">
    <property type="entry name" value="PPR"/>
    <property type="match status" value="1"/>
</dbReference>
<dbReference type="OrthoDB" id="185373at2759"/>
<evidence type="ECO:0000256" key="2">
    <source>
        <dbReference type="ARBA" id="ARBA00022737"/>
    </source>
</evidence>
<dbReference type="Pfam" id="PF13041">
    <property type="entry name" value="PPR_2"/>
    <property type="match status" value="1"/>
</dbReference>
<protein>
    <recommendedName>
        <fullName evidence="8">Pentacotripeptide-repeat region of PRORP domain-containing protein</fullName>
    </recommendedName>
</protein>
<evidence type="ECO:0000256" key="3">
    <source>
        <dbReference type="ARBA" id="ARBA00044493"/>
    </source>
</evidence>
<comment type="caution">
    <text evidence="6">The sequence shown here is derived from an EMBL/GenBank/DDBJ whole genome shotgun (WGS) entry which is preliminary data.</text>
</comment>
<gene>
    <name evidence="6" type="ORF">BCR43DRAFT_493505</name>
</gene>